<proteinExistence type="predicted"/>
<reference evidence="2 3" key="1">
    <citation type="submission" date="2021-01" db="EMBL/GenBank/DDBJ databases">
        <title>Whole genome shotgun sequence of Plantactinospora endophytica NBRC 110450.</title>
        <authorList>
            <person name="Komaki H."/>
            <person name="Tamura T."/>
        </authorList>
    </citation>
    <scope>NUCLEOTIDE SEQUENCE [LARGE SCALE GENOMIC DNA]</scope>
    <source>
        <strain evidence="2 3">NBRC 110450</strain>
    </source>
</reference>
<dbReference type="EMBL" id="BONW01000003">
    <property type="protein sequence ID" value="GIG86125.1"/>
    <property type="molecule type" value="Genomic_DNA"/>
</dbReference>
<evidence type="ECO:0000313" key="3">
    <source>
        <dbReference type="Proteomes" id="UP000646749"/>
    </source>
</evidence>
<feature type="region of interest" description="Disordered" evidence="1">
    <location>
        <begin position="1"/>
        <end position="25"/>
    </location>
</feature>
<organism evidence="2 3">
    <name type="scientific">Plantactinospora endophytica</name>
    <dbReference type="NCBI Taxonomy" id="673535"/>
    <lineage>
        <taxon>Bacteria</taxon>
        <taxon>Bacillati</taxon>
        <taxon>Actinomycetota</taxon>
        <taxon>Actinomycetes</taxon>
        <taxon>Micromonosporales</taxon>
        <taxon>Micromonosporaceae</taxon>
        <taxon>Plantactinospora</taxon>
    </lineage>
</organism>
<sequence>MASERTGGTARGPPGFLSPADAAPASNPVEVAAGGLVSTYAENSPPGLATALAVLPVRAPVGLSRHAPAAGAGVAAAALAEAVGARTGPTDEPGPPARLELSLGCER</sequence>
<evidence type="ECO:0000313" key="2">
    <source>
        <dbReference type="EMBL" id="GIG86125.1"/>
    </source>
</evidence>
<gene>
    <name evidence="2" type="ORF">Pen02_10610</name>
</gene>
<evidence type="ECO:0000256" key="1">
    <source>
        <dbReference type="SAM" id="MobiDB-lite"/>
    </source>
</evidence>
<keyword evidence="3" id="KW-1185">Reference proteome</keyword>
<dbReference type="Proteomes" id="UP000646749">
    <property type="component" value="Unassembled WGS sequence"/>
</dbReference>
<name>A0ABQ4DUK8_9ACTN</name>
<accession>A0ABQ4DUK8</accession>
<protein>
    <submittedName>
        <fullName evidence="2">Uncharacterized protein</fullName>
    </submittedName>
</protein>
<comment type="caution">
    <text evidence="2">The sequence shown here is derived from an EMBL/GenBank/DDBJ whole genome shotgun (WGS) entry which is preliminary data.</text>
</comment>
<feature type="region of interest" description="Disordered" evidence="1">
    <location>
        <begin position="85"/>
        <end position="107"/>
    </location>
</feature>